<feature type="transmembrane region" description="Helical" evidence="1">
    <location>
        <begin position="70"/>
        <end position="91"/>
    </location>
</feature>
<evidence type="ECO:0000313" key="3">
    <source>
        <dbReference type="Proteomes" id="UP001623232"/>
    </source>
</evidence>
<keyword evidence="1" id="KW-0812">Transmembrane</keyword>
<feature type="transmembrane region" description="Helical" evidence="1">
    <location>
        <begin position="33"/>
        <end position="50"/>
    </location>
</feature>
<keyword evidence="1" id="KW-0472">Membrane</keyword>
<feature type="transmembrane region" description="Helical" evidence="1">
    <location>
        <begin position="136"/>
        <end position="157"/>
    </location>
</feature>
<feature type="transmembrane region" description="Helical" evidence="1">
    <location>
        <begin position="6"/>
        <end position="26"/>
    </location>
</feature>
<sequence length="277" mass="30375">MVARILGAVLRGVLVALLIAMPSIFLPSHTMRSGEIVVLLSLLAAVLTMAEYSSNYPSFVEFRDAPPLNRLRFVCLALILLCLSMITKHLFEPTNGTALFAGLGQLAGSILDFPYSPVRLVLLVLPPEVPVHMLNAARAAAAVAYLIALGTVLAFVVTIRILNWPVANGAFNVWTNLPLFDPTTGGDVVYRLHRDGRINVMLGFLLPFAIPAFVKLAADIVDPNLLMRPHTLIWTLSAWAFLPASMLMRGMAMLRIADLIEEKRRRAYANSETMRTA</sequence>
<evidence type="ECO:0000313" key="2">
    <source>
        <dbReference type="EMBL" id="WZK88540.1"/>
    </source>
</evidence>
<name>A0ABZ2XR05_9RHOB</name>
<feature type="transmembrane region" description="Helical" evidence="1">
    <location>
        <begin position="238"/>
        <end position="257"/>
    </location>
</feature>
<feature type="transmembrane region" description="Helical" evidence="1">
    <location>
        <begin position="200"/>
        <end position="218"/>
    </location>
</feature>
<keyword evidence="1" id="KW-1133">Transmembrane helix</keyword>
<dbReference type="RefSeq" id="WP_406645923.1">
    <property type="nucleotide sequence ID" value="NZ_CP123584.1"/>
</dbReference>
<protein>
    <submittedName>
        <fullName evidence="2">Uncharacterized protein</fullName>
    </submittedName>
</protein>
<organism evidence="2 3">
    <name type="scientific">Aliisedimentitalea scapharcae</name>
    <dbReference type="NCBI Taxonomy" id="1524259"/>
    <lineage>
        <taxon>Bacteria</taxon>
        <taxon>Pseudomonadati</taxon>
        <taxon>Pseudomonadota</taxon>
        <taxon>Alphaproteobacteria</taxon>
        <taxon>Rhodobacterales</taxon>
        <taxon>Roseobacteraceae</taxon>
        <taxon>Aliisedimentitalea</taxon>
    </lineage>
</organism>
<reference evidence="2 3" key="1">
    <citation type="submission" date="2023-04" db="EMBL/GenBank/DDBJ databases">
        <title>Complete genome sequence of Alisedimentitalea scapharcae.</title>
        <authorList>
            <person name="Rong J.-C."/>
            <person name="Yi M.-L."/>
            <person name="Zhao Q."/>
        </authorList>
    </citation>
    <scope>NUCLEOTIDE SEQUENCE [LARGE SCALE GENOMIC DNA]</scope>
    <source>
        <strain evidence="2 3">KCTC 42119</strain>
    </source>
</reference>
<keyword evidence="3" id="KW-1185">Reference proteome</keyword>
<evidence type="ECO:0000256" key="1">
    <source>
        <dbReference type="SAM" id="Phobius"/>
    </source>
</evidence>
<dbReference type="Proteomes" id="UP001623232">
    <property type="component" value="Chromosome"/>
</dbReference>
<gene>
    <name evidence="2" type="ORF">QEZ52_18340</name>
</gene>
<dbReference type="EMBL" id="CP123584">
    <property type="protein sequence ID" value="WZK88540.1"/>
    <property type="molecule type" value="Genomic_DNA"/>
</dbReference>
<accession>A0ABZ2XR05</accession>
<proteinExistence type="predicted"/>